<proteinExistence type="predicted"/>
<feature type="signal peptide" evidence="1">
    <location>
        <begin position="1"/>
        <end position="26"/>
    </location>
</feature>
<dbReference type="EMBL" id="JANRHA010000007">
    <property type="protein sequence ID" value="MDG3015404.1"/>
    <property type="molecule type" value="Genomic_DNA"/>
</dbReference>
<keyword evidence="1" id="KW-0732">Signal</keyword>
<dbReference type="Proteomes" id="UP001152755">
    <property type="component" value="Unassembled WGS sequence"/>
</dbReference>
<evidence type="ECO:0000259" key="2">
    <source>
        <dbReference type="Pfam" id="PF26059"/>
    </source>
</evidence>
<dbReference type="InterPro" id="IPR058333">
    <property type="entry name" value="DUF8020"/>
</dbReference>
<comment type="caution">
    <text evidence="3">The sequence shown here is derived from an EMBL/GenBank/DDBJ whole genome shotgun (WGS) entry which is preliminary data.</text>
</comment>
<keyword evidence="4" id="KW-1185">Reference proteome</keyword>
<evidence type="ECO:0000313" key="4">
    <source>
        <dbReference type="Proteomes" id="UP001152755"/>
    </source>
</evidence>
<protein>
    <recommendedName>
        <fullName evidence="2">DUF8020 domain-containing protein</fullName>
    </recommendedName>
</protein>
<organism evidence="3 4">
    <name type="scientific">Speluncibacter jeojiensis</name>
    <dbReference type="NCBI Taxonomy" id="2710754"/>
    <lineage>
        <taxon>Bacteria</taxon>
        <taxon>Bacillati</taxon>
        <taxon>Actinomycetota</taxon>
        <taxon>Actinomycetes</taxon>
        <taxon>Mycobacteriales</taxon>
        <taxon>Speluncibacteraceae</taxon>
        <taxon>Speluncibacter</taxon>
    </lineage>
</organism>
<sequence>MQIRKYAVTSALVIATVGAGTGLAQAAPPAASPATASAPAATHTADGVGWSVTRTGQHVTVRTESGSLAVESGRLVVRDDRGTIVEAVPLALEHAGNLYPVAAHVDGRQATLAASRTPSPLSARLHQVDLPAAVGGVRDAIGLTASVGGFLGAATGLVGGCLLGATAAGVVSAPAALLFGAGPLAGCVGGALLVGTTASLAGTAVGGIGSALANAPQFIRLLNAPPAKKG</sequence>
<feature type="chain" id="PRO_5040791554" description="DUF8020 domain-containing protein" evidence="1">
    <location>
        <begin position="27"/>
        <end position="230"/>
    </location>
</feature>
<name>A0A9X4M224_9ACTN</name>
<feature type="domain" description="DUF8020" evidence="2">
    <location>
        <begin position="47"/>
        <end position="115"/>
    </location>
</feature>
<evidence type="ECO:0000313" key="3">
    <source>
        <dbReference type="EMBL" id="MDG3015404.1"/>
    </source>
</evidence>
<evidence type="ECO:0000256" key="1">
    <source>
        <dbReference type="SAM" id="SignalP"/>
    </source>
</evidence>
<dbReference type="AlphaFoldDB" id="A0A9X4M224"/>
<dbReference type="Pfam" id="PF26059">
    <property type="entry name" value="DUF8020"/>
    <property type="match status" value="1"/>
</dbReference>
<accession>A0A9X4M224</accession>
<gene>
    <name evidence="3" type="ORF">NVS88_12670</name>
</gene>
<dbReference type="RefSeq" id="WP_277835729.1">
    <property type="nucleotide sequence ID" value="NZ_JAAIVF010000009.1"/>
</dbReference>
<reference evidence="3" key="1">
    <citation type="submission" date="2022-08" db="EMBL/GenBank/DDBJ databases">
        <title>Genome analysis of Corynebacteriales strain.</title>
        <authorList>
            <person name="Lee S.D."/>
        </authorList>
    </citation>
    <scope>NUCLEOTIDE SEQUENCE</scope>
    <source>
        <strain evidence="3">D3-21</strain>
    </source>
</reference>